<sequence>MARNRKPLTKEQLERARWRARQRQRMLRRQDLQAFTQMVTTGKYRTAVQRAKDKILERRAAKANPEDKRPARGGRPRKSTKEQNGGKPRKSAKEQKGGKPSQPTDQQEGKPRRQMTEDQRERKRQRDRERRAKAKLSEGSGSAPEEQQGGKPQQSGEQQQEGKRRPLTEEQRERKRQRDRERRARAKLPAGSEPAPEELGCLLTEQWTDEQQRIELRWLAAEQQRLESQQLTEEQQESYPQQWTEEQPKSQTRQLTAEQRERKRERDRERSKLMRGRYHEKPRTPQQRERDRLRAQAARHRAKLVRYGPAQQQEGEVKGYIPKDLTEEQRARKIELQRNRRAMRRAAGKEQAKSLGTAEGSKDCHDPSPAHALQSDEGCVEDEDDDEATPADYLSVEIKVEPVEGDPSGDPAST</sequence>
<dbReference type="RefSeq" id="XP_034231254.1">
    <property type="nucleotide sequence ID" value="XM_034375363.1"/>
</dbReference>
<feature type="compositionally biased region" description="Basic and acidic residues" evidence="1">
    <location>
        <begin position="50"/>
        <end position="70"/>
    </location>
</feature>
<feature type="compositionally biased region" description="Polar residues" evidence="1">
    <location>
        <begin position="150"/>
        <end position="159"/>
    </location>
</feature>
<feature type="compositionally biased region" description="Basic and acidic residues" evidence="1">
    <location>
        <begin position="258"/>
        <end position="294"/>
    </location>
</feature>
<reference evidence="3" key="1">
    <citation type="submission" date="2025-08" db="UniProtKB">
        <authorList>
            <consortium name="RefSeq"/>
        </authorList>
    </citation>
    <scope>IDENTIFICATION</scope>
    <source>
        <tissue evidence="3">Total insect</tissue>
    </source>
</reference>
<dbReference type="GeneID" id="117639565"/>
<evidence type="ECO:0000256" key="1">
    <source>
        <dbReference type="SAM" id="MobiDB-lite"/>
    </source>
</evidence>
<dbReference type="AlphaFoldDB" id="A0A6P8ZH53"/>
<feature type="compositionally biased region" description="Basic and acidic residues" evidence="1">
    <location>
        <begin position="324"/>
        <end position="338"/>
    </location>
</feature>
<keyword evidence="2" id="KW-1185">Reference proteome</keyword>
<feature type="compositionally biased region" description="Basic residues" evidence="1">
    <location>
        <begin position="18"/>
        <end position="27"/>
    </location>
</feature>
<feature type="compositionally biased region" description="Basic and acidic residues" evidence="1">
    <location>
        <begin position="160"/>
        <end position="182"/>
    </location>
</feature>
<evidence type="ECO:0000313" key="2">
    <source>
        <dbReference type="Proteomes" id="UP000515158"/>
    </source>
</evidence>
<feature type="compositionally biased region" description="Basic and acidic residues" evidence="1">
    <location>
        <begin position="8"/>
        <end position="17"/>
    </location>
</feature>
<feature type="region of interest" description="Disordered" evidence="1">
    <location>
        <begin position="1"/>
        <end position="204"/>
    </location>
</feature>
<dbReference type="InParanoid" id="A0A6P8ZH53"/>
<organism evidence="3">
    <name type="scientific">Thrips palmi</name>
    <name type="common">Melon thrips</name>
    <dbReference type="NCBI Taxonomy" id="161013"/>
    <lineage>
        <taxon>Eukaryota</taxon>
        <taxon>Metazoa</taxon>
        <taxon>Ecdysozoa</taxon>
        <taxon>Arthropoda</taxon>
        <taxon>Hexapoda</taxon>
        <taxon>Insecta</taxon>
        <taxon>Pterygota</taxon>
        <taxon>Neoptera</taxon>
        <taxon>Paraneoptera</taxon>
        <taxon>Thysanoptera</taxon>
        <taxon>Terebrantia</taxon>
        <taxon>Thripoidea</taxon>
        <taxon>Thripidae</taxon>
        <taxon>Thrips</taxon>
    </lineage>
</organism>
<feature type="compositionally biased region" description="Basic and acidic residues" evidence="1">
    <location>
        <begin position="107"/>
        <end position="130"/>
    </location>
</feature>
<dbReference type="KEGG" id="tpal:117639565"/>
<gene>
    <name evidence="3" type="primary">LOC117639565</name>
</gene>
<protein>
    <submittedName>
        <fullName evidence="3">RNA-binding protein 25-like</fullName>
    </submittedName>
</protein>
<feature type="compositionally biased region" description="Acidic residues" evidence="1">
    <location>
        <begin position="378"/>
        <end position="389"/>
    </location>
</feature>
<accession>A0A6P8ZH53</accession>
<feature type="compositionally biased region" description="Polar residues" evidence="1">
    <location>
        <begin position="239"/>
        <end position="257"/>
    </location>
</feature>
<feature type="region of interest" description="Disordered" evidence="1">
    <location>
        <begin position="226"/>
        <end position="414"/>
    </location>
</feature>
<name>A0A6P8ZH53_THRPL</name>
<evidence type="ECO:0000313" key="3">
    <source>
        <dbReference type="RefSeq" id="XP_034231254.1"/>
    </source>
</evidence>
<proteinExistence type="predicted"/>
<dbReference type="Proteomes" id="UP000515158">
    <property type="component" value="Unplaced"/>
</dbReference>